<keyword evidence="1" id="KW-0238">DNA-binding</keyword>
<dbReference type="InterPro" id="IPR036388">
    <property type="entry name" value="WH-like_DNA-bd_sf"/>
</dbReference>
<keyword evidence="2" id="KW-1185">Reference proteome</keyword>
<proteinExistence type="predicted"/>
<comment type="caution">
    <text evidence="1">The sequence shown here is derived from an EMBL/GenBank/DDBJ whole genome shotgun (WGS) entry which is preliminary data.</text>
</comment>
<accession>A0A7Y9I3Z9</accession>
<dbReference type="InterPro" id="IPR036390">
    <property type="entry name" value="WH_DNA-bd_sf"/>
</dbReference>
<dbReference type="RefSeq" id="WP_179748887.1">
    <property type="nucleotide sequence ID" value="NZ_JACCBU010000001.1"/>
</dbReference>
<dbReference type="Proteomes" id="UP000569914">
    <property type="component" value="Unassembled WGS sequence"/>
</dbReference>
<dbReference type="Gene3D" id="1.10.10.10">
    <property type="entry name" value="Winged helix-like DNA-binding domain superfamily/Winged helix DNA-binding domain"/>
    <property type="match status" value="1"/>
</dbReference>
<organism evidence="1 2">
    <name type="scientific">Microlunatus parietis</name>
    <dbReference type="NCBI Taxonomy" id="682979"/>
    <lineage>
        <taxon>Bacteria</taxon>
        <taxon>Bacillati</taxon>
        <taxon>Actinomycetota</taxon>
        <taxon>Actinomycetes</taxon>
        <taxon>Propionibacteriales</taxon>
        <taxon>Propionibacteriaceae</taxon>
        <taxon>Microlunatus</taxon>
    </lineage>
</organism>
<dbReference type="AlphaFoldDB" id="A0A7Y9I3Z9"/>
<evidence type="ECO:0000313" key="2">
    <source>
        <dbReference type="Proteomes" id="UP000569914"/>
    </source>
</evidence>
<name>A0A7Y9I3Z9_9ACTN</name>
<reference evidence="1 2" key="1">
    <citation type="submission" date="2020-07" db="EMBL/GenBank/DDBJ databases">
        <title>Sequencing the genomes of 1000 actinobacteria strains.</title>
        <authorList>
            <person name="Klenk H.-P."/>
        </authorList>
    </citation>
    <scope>NUCLEOTIDE SEQUENCE [LARGE SCALE GENOMIC DNA]</scope>
    <source>
        <strain evidence="1 2">DSM 22083</strain>
    </source>
</reference>
<dbReference type="Pfam" id="PF12840">
    <property type="entry name" value="HTH_20"/>
    <property type="match status" value="1"/>
</dbReference>
<dbReference type="GO" id="GO:0003677">
    <property type="term" value="F:DNA binding"/>
    <property type="evidence" value="ECO:0007669"/>
    <property type="project" value="UniProtKB-KW"/>
</dbReference>
<evidence type="ECO:0000313" key="1">
    <source>
        <dbReference type="EMBL" id="NYE69851.1"/>
    </source>
</evidence>
<protein>
    <submittedName>
        <fullName evidence="1">DNA-binding transcriptional ArsR family regulator</fullName>
    </submittedName>
</protein>
<dbReference type="EMBL" id="JACCBU010000001">
    <property type="protein sequence ID" value="NYE69851.1"/>
    <property type="molecule type" value="Genomic_DNA"/>
</dbReference>
<dbReference type="SUPFAM" id="SSF46785">
    <property type="entry name" value="Winged helix' DNA-binding domain"/>
    <property type="match status" value="1"/>
</dbReference>
<gene>
    <name evidence="1" type="ORF">BKA15_001180</name>
</gene>
<sequence length="193" mass="22211">MSELSPAEDRVVVDGSNLRGLAHPLRIRLLGRLRRHGRATASMLAKEFDTTSGVLSYHLRQLERYGFISEDTEHGNRRDRWWRANHRTTEFDPVSLEQQASGRLLNAEIVQRAVERLTEAAQSWPDWPDEWRPRFDVSDAMLVLTPEQAAELTDRFYALIKEYPLHRPDQAVPAGSRQVAVQLQLFLDDTGPR</sequence>